<organism evidence="1 5">
    <name type="scientific">Pleurodeles waltl</name>
    <name type="common">Iberian ribbed newt</name>
    <dbReference type="NCBI Taxonomy" id="8319"/>
    <lineage>
        <taxon>Eukaryota</taxon>
        <taxon>Metazoa</taxon>
        <taxon>Chordata</taxon>
        <taxon>Craniata</taxon>
        <taxon>Vertebrata</taxon>
        <taxon>Euteleostomi</taxon>
        <taxon>Amphibia</taxon>
        <taxon>Batrachia</taxon>
        <taxon>Caudata</taxon>
        <taxon>Salamandroidea</taxon>
        <taxon>Salamandridae</taxon>
        <taxon>Pleurodelinae</taxon>
        <taxon>Pleurodeles</taxon>
    </lineage>
</organism>
<evidence type="ECO:0000313" key="5">
    <source>
        <dbReference type="Proteomes" id="UP001066276"/>
    </source>
</evidence>
<dbReference type="EMBL" id="JANPWB010000002">
    <property type="protein sequence ID" value="KAJ1205979.1"/>
    <property type="molecule type" value="Genomic_DNA"/>
</dbReference>
<accession>A0AAV7W1C8</accession>
<sequence length="73" mass="8155">MSGRNSRTCLETNLPTGIGQPKAAASYHSRSAGFCALLHRKRCWKCCSGDRADVDLWRLSFTVPYVLSQHVKD</sequence>
<name>A0AAV7W1C8_PLEWA</name>
<dbReference type="EMBL" id="JANPWB010000002">
    <property type="protein sequence ID" value="KAJ1205975.1"/>
    <property type="molecule type" value="Genomic_DNA"/>
</dbReference>
<evidence type="ECO:0000313" key="2">
    <source>
        <dbReference type="EMBL" id="KAJ1205975.1"/>
    </source>
</evidence>
<evidence type="ECO:0000313" key="1">
    <source>
        <dbReference type="EMBL" id="KAJ1205974.1"/>
    </source>
</evidence>
<comment type="caution">
    <text evidence="1">The sequence shown here is derived from an EMBL/GenBank/DDBJ whole genome shotgun (WGS) entry which is preliminary data.</text>
</comment>
<keyword evidence="5" id="KW-1185">Reference proteome</keyword>
<evidence type="ECO:0000313" key="4">
    <source>
        <dbReference type="EMBL" id="KAJ1205979.1"/>
    </source>
</evidence>
<proteinExistence type="predicted"/>
<dbReference type="EMBL" id="JANPWB010000002">
    <property type="protein sequence ID" value="KAJ1205977.1"/>
    <property type="molecule type" value="Genomic_DNA"/>
</dbReference>
<dbReference type="AlphaFoldDB" id="A0AAV7W1C8"/>
<gene>
    <name evidence="1" type="ORF">NDU88_001392</name>
    <name evidence="2" type="ORF">NDU88_001393</name>
    <name evidence="3" type="ORF">NDU88_001395</name>
    <name evidence="4" type="ORF">NDU88_001397</name>
</gene>
<dbReference type="EMBL" id="JANPWB010000002">
    <property type="protein sequence ID" value="KAJ1205974.1"/>
    <property type="molecule type" value="Genomic_DNA"/>
</dbReference>
<evidence type="ECO:0000313" key="3">
    <source>
        <dbReference type="EMBL" id="KAJ1205977.1"/>
    </source>
</evidence>
<dbReference type="Proteomes" id="UP001066276">
    <property type="component" value="Chromosome 1_2"/>
</dbReference>
<reference evidence="1" key="1">
    <citation type="journal article" date="2022" name="bioRxiv">
        <title>Sequencing and chromosome-scale assembly of the giantPleurodeles waltlgenome.</title>
        <authorList>
            <person name="Brown T."/>
            <person name="Elewa A."/>
            <person name="Iarovenko S."/>
            <person name="Subramanian E."/>
            <person name="Araus A.J."/>
            <person name="Petzold A."/>
            <person name="Susuki M."/>
            <person name="Suzuki K.-i.T."/>
            <person name="Hayashi T."/>
            <person name="Toyoda A."/>
            <person name="Oliveira C."/>
            <person name="Osipova E."/>
            <person name="Leigh N.D."/>
            <person name="Simon A."/>
            <person name="Yun M.H."/>
        </authorList>
    </citation>
    <scope>NUCLEOTIDE SEQUENCE</scope>
    <source>
        <strain evidence="1">20211129_DDA</strain>
        <tissue evidence="1">Liver</tissue>
    </source>
</reference>
<protein>
    <submittedName>
        <fullName evidence="1">Uncharacterized protein</fullName>
    </submittedName>
</protein>